<feature type="compositionally biased region" description="Basic and acidic residues" evidence="1">
    <location>
        <begin position="1"/>
        <end position="20"/>
    </location>
</feature>
<gene>
    <name evidence="2" type="ORF">M422DRAFT_276304</name>
</gene>
<evidence type="ECO:0000313" key="3">
    <source>
        <dbReference type="Proteomes" id="UP000054279"/>
    </source>
</evidence>
<protein>
    <submittedName>
        <fullName evidence="2">Uncharacterized protein</fullName>
    </submittedName>
</protein>
<reference evidence="2 3" key="1">
    <citation type="submission" date="2014-06" db="EMBL/GenBank/DDBJ databases">
        <title>Evolutionary Origins and Diversification of the Mycorrhizal Mutualists.</title>
        <authorList>
            <consortium name="DOE Joint Genome Institute"/>
            <consortium name="Mycorrhizal Genomics Consortium"/>
            <person name="Kohler A."/>
            <person name="Kuo A."/>
            <person name="Nagy L.G."/>
            <person name="Floudas D."/>
            <person name="Copeland A."/>
            <person name="Barry K.W."/>
            <person name="Cichocki N."/>
            <person name="Veneault-Fourrey C."/>
            <person name="LaButti K."/>
            <person name="Lindquist E.A."/>
            <person name="Lipzen A."/>
            <person name="Lundell T."/>
            <person name="Morin E."/>
            <person name="Murat C."/>
            <person name="Riley R."/>
            <person name="Ohm R."/>
            <person name="Sun H."/>
            <person name="Tunlid A."/>
            <person name="Henrissat B."/>
            <person name="Grigoriev I.V."/>
            <person name="Hibbett D.S."/>
            <person name="Martin F."/>
        </authorList>
    </citation>
    <scope>NUCLEOTIDE SEQUENCE [LARGE SCALE GENOMIC DNA]</scope>
    <source>
        <strain evidence="2 3">SS14</strain>
    </source>
</reference>
<dbReference type="Proteomes" id="UP000054279">
    <property type="component" value="Unassembled WGS sequence"/>
</dbReference>
<evidence type="ECO:0000313" key="2">
    <source>
        <dbReference type="EMBL" id="KIJ23175.1"/>
    </source>
</evidence>
<feature type="region of interest" description="Disordered" evidence="1">
    <location>
        <begin position="49"/>
        <end position="73"/>
    </location>
</feature>
<proteinExistence type="predicted"/>
<organism evidence="2 3">
    <name type="scientific">Sphaerobolus stellatus (strain SS14)</name>
    <dbReference type="NCBI Taxonomy" id="990650"/>
    <lineage>
        <taxon>Eukaryota</taxon>
        <taxon>Fungi</taxon>
        <taxon>Dikarya</taxon>
        <taxon>Basidiomycota</taxon>
        <taxon>Agaricomycotina</taxon>
        <taxon>Agaricomycetes</taxon>
        <taxon>Phallomycetidae</taxon>
        <taxon>Geastrales</taxon>
        <taxon>Sphaerobolaceae</taxon>
        <taxon>Sphaerobolus</taxon>
    </lineage>
</organism>
<name>A0A0C9UDG7_SPHS4</name>
<sequence length="83" mass="9573">MRSRTKQDAKSNKVSGDDPKTPFSQSSGLRFYTRQQKFGVREPLVRAPGLHFNTGQQDPGEWRRKWTPSHNSSSSFYGIGVWW</sequence>
<dbReference type="AlphaFoldDB" id="A0A0C9UDG7"/>
<evidence type="ECO:0000256" key="1">
    <source>
        <dbReference type="SAM" id="MobiDB-lite"/>
    </source>
</evidence>
<keyword evidence="3" id="KW-1185">Reference proteome</keyword>
<dbReference type="EMBL" id="KN837772">
    <property type="protein sequence ID" value="KIJ23175.1"/>
    <property type="molecule type" value="Genomic_DNA"/>
</dbReference>
<dbReference type="HOGENOM" id="CLU_2544072_0_0_1"/>
<feature type="region of interest" description="Disordered" evidence="1">
    <location>
        <begin position="1"/>
        <end position="28"/>
    </location>
</feature>
<accession>A0A0C9UDG7</accession>